<evidence type="ECO:0000256" key="1">
    <source>
        <dbReference type="ARBA" id="ARBA00023015"/>
    </source>
</evidence>
<dbReference type="AlphaFoldDB" id="A0A1W2H5B6"/>
<dbReference type="InterPro" id="IPR036388">
    <property type="entry name" value="WH-like_DNA-bd_sf"/>
</dbReference>
<reference evidence="7" key="1">
    <citation type="submission" date="2017-04" db="EMBL/GenBank/DDBJ databases">
        <authorList>
            <person name="Varghese N."/>
            <person name="Submissions S."/>
        </authorList>
    </citation>
    <scope>NUCLEOTIDE SEQUENCE [LARGE SCALE GENOMIC DNA]</scope>
    <source>
        <strain evidence="7">DSM 16537</strain>
    </source>
</reference>
<dbReference type="OrthoDB" id="1727128at2"/>
<sequence>MEKRNDYIAIAKAFGKQNYIILNKDFREDLIKNPIINGLWTVGKWFNFIANTQTWNLEMVIGDSLEVIGYTHEEILKRNADFVTSFIYHEDFQFISNVIHEVMKLVHGLPFNERTFVYVVWYARSVTKEGKVITVQNQNIPIVFDENNIPYVFANIITDISHLQPGNIPHAVIINGYSDQHYHLDRKNLGLKPQDHIFSPRELEILKLLIKGYTSRKISEIIGISYETARTHRKNIQTKAKTKNTRELINFVMMNKIV</sequence>
<keyword evidence="2 6" id="KW-0238">DNA-binding</keyword>
<dbReference type="STRING" id="758820.SAMN00777080_2421"/>
<dbReference type="Proteomes" id="UP000192333">
    <property type="component" value="Chromosome I"/>
</dbReference>
<dbReference type="PANTHER" id="PTHR44688:SF16">
    <property type="entry name" value="DNA-BINDING TRANSCRIPTIONAL ACTIVATOR DEVR_DOSR"/>
    <property type="match status" value="1"/>
</dbReference>
<dbReference type="PROSITE" id="PS50112">
    <property type="entry name" value="PAS"/>
    <property type="match status" value="1"/>
</dbReference>
<evidence type="ECO:0000313" key="7">
    <source>
        <dbReference type="Proteomes" id="UP000192333"/>
    </source>
</evidence>
<dbReference type="RefSeq" id="WP_084120677.1">
    <property type="nucleotide sequence ID" value="NZ_LT838813.1"/>
</dbReference>
<dbReference type="SUPFAM" id="SSF46894">
    <property type="entry name" value="C-terminal effector domain of the bipartite response regulators"/>
    <property type="match status" value="1"/>
</dbReference>
<protein>
    <submittedName>
        <fullName evidence="6">Response regulator containing a CheY-like receiver domain and an HTH DNA-binding domain</fullName>
    </submittedName>
</protein>
<evidence type="ECO:0000256" key="3">
    <source>
        <dbReference type="ARBA" id="ARBA00023163"/>
    </source>
</evidence>
<dbReference type="PRINTS" id="PR00038">
    <property type="entry name" value="HTHLUXR"/>
</dbReference>
<dbReference type="PROSITE" id="PS50043">
    <property type="entry name" value="HTH_LUXR_2"/>
    <property type="match status" value="1"/>
</dbReference>
<organism evidence="6 7">
    <name type="scientific">Aquiflexum balticum DSM 16537</name>
    <dbReference type="NCBI Taxonomy" id="758820"/>
    <lineage>
        <taxon>Bacteria</taxon>
        <taxon>Pseudomonadati</taxon>
        <taxon>Bacteroidota</taxon>
        <taxon>Cytophagia</taxon>
        <taxon>Cytophagales</taxon>
        <taxon>Cyclobacteriaceae</taxon>
        <taxon>Aquiflexum</taxon>
    </lineage>
</organism>
<feature type="domain" description="PAS" evidence="5">
    <location>
        <begin position="66"/>
        <end position="104"/>
    </location>
</feature>
<proteinExistence type="predicted"/>
<keyword evidence="3" id="KW-0804">Transcription</keyword>
<dbReference type="EMBL" id="LT838813">
    <property type="protein sequence ID" value="SMD43812.1"/>
    <property type="molecule type" value="Genomic_DNA"/>
</dbReference>
<dbReference type="GO" id="GO:0006355">
    <property type="term" value="P:regulation of DNA-templated transcription"/>
    <property type="evidence" value="ECO:0007669"/>
    <property type="project" value="InterPro"/>
</dbReference>
<keyword evidence="1" id="KW-0805">Transcription regulation</keyword>
<dbReference type="InterPro" id="IPR035965">
    <property type="entry name" value="PAS-like_dom_sf"/>
</dbReference>
<dbReference type="Gene3D" id="3.30.450.20">
    <property type="entry name" value="PAS domain"/>
    <property type="match status" value="1"/>
</dbReference>
<gene>
    <name evidence="6" type="ORF">SAMN00777080_2421</name>
</gene>
<evidence type="ECO:0000256" key="2">
    <source>
        <dbReference type="ARBA" id="ARBA00023125"/>
    </source>
</evidence>
<evidence type="ECO:0000313" key="6">
    <source>
        <dbReference type="EMBL" id="SMD43812.1"/>
    </source>
</evidence>
<dbReference type="SUPFAM" id="SSF55785">
    <property type="entry name" value="PYP-like sensor domain (PAS domain)"/>
    <property type="match status" value="1"/>
</dbReference>
<dbReference type="Pfam" id="PF00196">
    <property type="entry name" value="GerE"/>
    <property type="match status" value="1"/>
</dbReference>
<name>A0A1W2H5B6_9BACT</name>
<dbReference type="InterPro" id="IPR000014">
    <property type="entry name" value="PAS"/>
</dbReference>
<keyword evidence="7" id="KW-1185">Reference proteome</keyword>
<evidence type="ECO:0000259" key="5">
    <source>
        <dbReference type="PROSITE" id="PS50112"/>
    </source>
</evidence>
<accession>A0A1W2H5B6</accession>
<feature type="domain" description="HTH luxR-type" evidence="4">
    <location>
        <begin position="191"/>
        <end position="256"/>
    </location>
</feature>
<dbReference type="InterPro" id="IPR016032">
    <property type="entry name" value="Sig_transdc_resp-reg_C-effctor"/>
</dbReference>
<dbReference type="GO" id="GO:0003677">
    <property type="term" value="F:DNA binding"/>
    <property type="evidence" value="ECO:0007669"/>
    <property type="project" value="UniProtKB-KW"/>
</dbReference>
<dbReference type="SMART" id="SM00421">
    <property type="entry name" value="HTH_LUXR"/>
    <property type="match status" value="1"/>
</dbReference>
<dbReference type="CDD" id="cd06170">
    <property type="entry name" value="LuxR_C_like"/>
    <property type="match status" value="1"/>
</dbReference>
<dbReference type="InterPro" id="IPR000792">
    <property type="entry name" value="Tscrpt_reg_LuxR_C"/>
</dbReference>
<dbReference type="Gene3D" id="1.10.10.10">
    <property type="entry name" value="Winged helix-like DNA-binding domain superfamily/Winged helix DNA-binding domain"/>
    <property type="match status" value="1"/>
</dbReference>
<dbReference type="PANTHER" id="PTHR44688">
    <property type="entry name" value="DNA-BINDING TRANSCRIPTIONAL ACTIVATOR DEVR_DOSR"/>
    <property type="match status" value="1"/>
</dbReference>
<evidence type="ECO:0000259" key="4">
    <source>
        <dbReference type="PROSITE" id="PS50043"/>
    </source>
</evidence>